<evidence type="ECO:0000313" key="10">
    <source>
        <dbReference type="Proteomes" id="UP001419268"/>
    </source>
</evidence>
<feature type="compositionally biased region" description="Polar residues" evidence="7">
    <location>
        <begin position="414"/>
        <end position="443"/>
    </location>
</feature>
<dbReference type="GO" id="GO:0005634">
    <property type="term" value="C:nucleus"/>
    <property type="evidence" value="ECO:0007669"/>
    <property type="project" value="UniProtKB-SubCell"/>
</dbReference>
<feature type="domain" description="Myb-like" evidence="8">
    <location>
        <begin position="453"/>
        <end position="514"/>
    </location>
</feature>
<dbReference type="PANTHER" id="PTHR21654">
    <property type="entry name" value="FI21293P1"/>
    <property type="match status" value="1"/>
</dbReference>
<accession>A0AAP0JU27</accession>
<evidence type="ECO:0000256" key="6">
    <source>
        <dbReference type="ARBA" id="ARBA00023242"/>
    </source>
</evidence>
<sequence>MFNGGPHEQFHQFMASRAALPLPLPVTLPFHVPPNTNFTTDHIPQNELQPNSYHHHHHHHQLFQSQLVHRPSAAGEVDDGKDEEISGGNGGGGGGGSELEGIPGTVVSSCDEEMVDPWSKEEVFALLAIRSSLGNNEFSDFIWGLVSRKLAELGFKRSAEKCKEKIEEVIKYNNHNTSYDNNYCRRSFNELDALFEDPNHKTLNDQITVRSNIEVKMSLNLEETSGNETLENPVVEDLQQQVEKKPRRSKKRKRNHKLELLKGFSEFVSKVMIQQEQLHKRLLEDMKRREAERIAREESWRKKEMDRLNKEIEIRAREQAIASDREATIVEFLKKFTSSNTTSSSETPVLSLLLQNDREKMIIKTTTESEKAKERPISSTPMHENPNPLNIITPSKTSQPTNKNPNSAPIVVPKTQNKNSTITNTPSSSQPLKTPKNPNCELNTSERDDLGKRWPREEVNSLIKLRCSLYSTEREDKGLSTNKAPLWERISQGMLELGYKRSAKKCKEKWENINKYFRKTKDANKKRSVDSKTCPYFHQLSSLYNCQGRQLGPDHNSSSEIFLETSEGQVVQHSSVVGFDEAIARVDDDDDDDQGERSTAQVSPLEFEY</sequence>
<dbReference type="GO" id="GO:0003677">
    <property type="term" value="F:DNA binding"/>
    <property type="evidence" value="ECO:0007669"/>
    <property type="project" value="UniProtKB-KW"/>
</dbReference>
<dbReference type="InterPro" id="IPR044822">
    <property type="entry name" value="Myb_DNA-bind_4"/>
</dbReference>
<keyword evidence="10" id="KW-1185">Reference proteome</keyword>
<feature type="compositionally biased region" description="Polar residues" evidence="7">
    <location>
        <begin position="37"/>
        <end position="52"/>
    </location>
</feature>
<keyword evidence="3" id="KW-0805">Transcription regulation</keyword>
<protein>
    <recommendedName>
        <fullName evidence="8">Myb-like domain-containing protein</fullName>
    </recommendedName>
</protein>
<dbReference type="GO" id="GO:0006355">
    <property type="term" value="P:regulation of DNA-templated transcription"/>
    <property type="evidence" value="ECO:0007669"/>
    <property type="project" value="UniProtKB-ARBA"/>
</dbReference>
<name>A0AAP0JU27_9MAGN</name>
<dbReference type="FunFam" id="1.10.10.60:FF:000061">
    <property type="entry name" value="Trihelix transcription factor GT-2"/>
    <property type="match status" value="1"/>
</dbReference>
<keyword evidence="2" id="KW-0677">Repeat</keyword>
<dbReference type="Proteomes" id="UP001419268">
    <property type="component" value="Unassembled WGS sequence"/>
</dbReference>
<reference evidence="9 10" key="1">
    <citation type="submission" date="2024-01" db="EMBL/GenBank/DDBJ databases">
        <title>Genome assemblies of Stephania.</title>
        <authorList>
            <person name="Yang L."/>
        </authorList>
    </citation>
    <scope>NUCLEOTIDE SEQUENCE [LARGE SCALE GENOMIC DNA]</scope>
    <source>
        <strain evidence="9">JXDWG</strain>
        <tissue evidence="9">Leaf</tissue>
    </source>
</reference>
<feature type="compositionally biased region" description="Gly residues" evidence="7">
    <location>
        <begin position="87"/>
        <end position="98"/>
    </location>
</feature>
<keyword evidence="5" id="KW-0804">Transcription</keyword>
<evidence type="ECO:0000313" key="9">
    <source>
        <dbReference type="EMBL" id="KAK9139996.1"/>
    </source>
</evidence>
<organism evidence="9 10">
    <name type="scientific">Stephania cephalantha</name>
    <dbReference type="NCBI Taxonomy" id="152367"/>
    <lineage>
        <taxon>Eukaryota</taxon>
        <taxon>Viridiplantae</taxon>
        <taxon>Streptophyta</taxon>
        <taxon>Embryophyta</taxon>
        <taxon>Tracheophyta</taxon>
        <taxon>Spermatophyta</taxon>
        <taxon>Magnoliopsida</taxon>
        <taxon>Ranunculales</taxon>
        <taxon>Menispermaceae</taxon>
        <taxon>Menispermoideae</taxon>
        <taxon>Cissampelideae</taxon>
        <taxon>Stephania</taxon>
    </lineage>
</organism>
<feature type="region of interest" description="Disordered" evidence="7">
    <location>
        <begin position="584"/>
        <end position="609"/>
    </location>
</feature>
<dbReference type="Pfam" id="PF13837">
    <property type="entry name" value="Myb_DNA-bind_4"/>
    <property type="match status" value="2"/>
</dbReference>
<feature type="compositionally biased region" description="Basic and acidic residues" evidence="7">
    <location>
        <begin position="365"/>
        <end position="376"/>
    </location>
</feature>
<evidence type="ECO:0000256" key="7">
    <source>
        <dbReference type="SAM" id="MobiDB-lite"/>
    </source>
</evidence>
<evidence type="ECO:0000256" key="2">
    <source>
        <dbReference type="ARBA" id="ARBA00022737"/>
    </source>
</evidence>
<evidence type="ECO:0000259" key="8">
    <source>
        <dbReference type="PROSITE" id="PS50090"/>
    </source>
</evidence>
<feature type="compositionally biased region" description="Polar residues" evidence="7">
    <location>
        <begin position="377"/>
        <end position="407"/>
    </location>
</feature>
<feature type="region of interest" description="Disordered" evidence="7">
    <location>
        <begin position="37"/>
        <end position="104"/>
    </location>
</feature>
<keyword evidence="6" id="KW-0539">Nucleus</keyword>
<feature type="compositionally biased region" description="Basic and acidic residues" evidence="7">
    <location>
        <begin position="444"/>
        <end position="453"/>
    </location>
</feature>
<dbReference type="CDD" id="cd12203">
    <property type="entry name" value="GT1"/>
    <property type="match status" value="1"/>
</dbReference>
<dbReference type="Gene3D" id="1.10.10.60">
    <property type="entry name" value="Homeodomain-like"/>
    <property type="match status" value="2"/>
</dbReference>
<comment type="caution">
    <text evidence="9">The sequence shown here is derived from an EMBL/GenBank/DDBJ whole genome shotgun (WGS) entry which is preliminary data.</text>
</comment>
<feature type="region of interest" description="Disordered" evidence="7">
    <location>
        <begin position="365"/>
        <end position="453"/>
    </location>
</feature>
<proteinExistence type="predicted"/>
<comment type="subcellular location">
    <subcellularLocation>
        <location evidence="1">Nucleus</location>
    </subcellularLocation>
</comment>
<evidence type="ECO:0000256" key="1">
    <source>
        <dbReference type="ARBA" id="ARBA00004123"/>
    </source>
</evidence>
<dbReference type="InterPro" id="IPR001005">
    <property type="entry name" value="SANT/Myb"/>
</dbReference>
<dbReference type="SMART" id="SM00717">
    <property type="entry name" value="SANT"/>
    <property type="match status" value="2"/>
</dbReference>
<keyword evidence="4" id="KW-0238">DNA-binding</keyword>
<dbReference type="PANTHER" id="PTHR21654:SF61">
    <property type="entry name" value="TRIHELIX TRANSCRIPTION FACTOR GTL2"/>
    <property type="match status" value="1"/>
</dbReference>
<evidence type="ECO:0000256" key="5">
    <source>
        <dbReference type="ARBA" id="ARBA00023163"/>
    </source>
</evidence>
<feature type="domain" description="Myb-like" evidence="8">
    <location>
        <begin position="117"/>
        <end position="170"/>
    </location>
</feature>
<dbReference type="EMBL" id="JBBNAG010000004">
    <property type="protein sequence ID" value="KAK9139996.1"/>
    <property type="molecule type" value="Genomic_DNA"/>
</dbReference>
<evidence type="ECO:0000256" key="3">
    <source>
        <dbReference type="ARBA" id="ARBA00023015"/>
    </source>
</evidence>
<dbReference type="PROSITE" id="PS50090">
    <property type="entry name" value="MYB_LIKE"/>
    <property type="match status" value="2"/>
</dbReference>
<gene>
    <name evidence="9" type="ORF">Scep_009677</name>
</gene>
<evidence type="ECO:0000256" key="4">
    <source>
        <dbReference type="ARBA" id="ARBA00023125"/>
    </source>
</evidence>
<dbReference type="AlphaFoldDB" id="A0AAP0JU27"/>